<dbReference type="Gene3D" id="6.10.250.1860">
    <property type="match status" value="1"/>
</dbReference>
<organism evidence="6 7">
    <name type="scientific">Delftia phage RG-2014</name>
    <dbReference type="NCBI Taxonomy" id="1563661"/>
    <lineage>
        <taxon>Viruses</taxon>
        <taxon>Duplodnaviria</taxon>
        <taxon>Heunggongvirae</taxon>
        <taxon>Uroviricota</taxon>
        <taxon>Caudoviricetes</taxon>
        <taxon>Schitoviridae</taxon>
        <taxon>Dendoorenvirus</taxon>
        <taxon>Dendoorenvirus RG2014</taxon>
    </lineage>
</organism>
<dbReference type="Gene3D" id="6.10.140.1360">
    <property type="match status" value="1"/>
</dbReference>
<dbReference type="EMBL" id="KM879221">
    <property type="protein sequence ID" value="AIU44322.1"/>
    <property type="molecule type" value="Genomic_DNA"/>
</dbReference>
<dbReference type="InterPro" id="IPR054062">
    <property type="entry name" value="vRNAP_dom2"/>
</dbReference>
<dbReference type="Gene3D" id="6.10.140.1370">
    <property type="match status" value="1"/>
</dbReference>
<dbReference type="Pfam" id="PF21894">
    <property type="entry name" value="N4_RNAP_helical"/>
    <property type="match status" value="1"/>
</dbReference>
<dbReference type="GeneID" id="24638753"/>
<dbReference type="InterPro" id="IPR049432">
    <property type="entry name" value="vRNAP_dom"/>
</dbReference>
<evidence type="ECO:0000259" key="2">
    <source>
        <dbReference type="Pfam" id="PF21624"/>
    </source>
</evidence>
<accession>A0A097PAM3</accession>
<evidence type="ECO:0000259" key="5">
    <source>
        <dbReference type="Pfam" id="PF21894"/>
    </source>
</evidence>
<gene>
    <name evidence="6" type="ORF">RG2014_068</name>
</gene>
<feature type="compositionally biased region" description="Low complexity" evidence="1">
    <location>
        <begin position="841"/>
        <end position="853"/>
    </location>
</feature>
<dbReference type="Pfam" id="PF21769">
    <property type="entry name" value="vRNAP_dom"/>
    <property type="match status" value="1"/>
</dbReference>
<protein>
    <submittedName>
        <fullName evidence="6">Virion RNA polymerase</fullName>
    </submittedName>
</protein>
<feature type="domain" description="Virion DNA-directed RNA polymerase plug insertion" evidence="2">
    <location>
        <begin position="1389"/>
        <end position="1469"/>
    </location>
</feature>
<dbReference type="Pfam" id="PF21867">
    <property type="entry name" value="vRNAP_dom_2"/>
    <property type="match status" value="1"/>
</dbReference>
<keyword evidence="7" id="KW-1185">Reference proteome</keyword>
<sequence length="3413" mass="362824">MANYLDMLQRAAFGTQSKTDAVSSAAADKQARLDANAAGILPAVQRLTGLGAASATPAENLLATGDPAQISSAMGRTAPNAIADQANALVDYTNSQRGFATGEDMAADLVTEIGRGTVNALGGMTAWGTSWFDKDAGLAMAAKVDEANKALDTLNTTNMNERKAAGTVRAALRKRDADNANDGTTIGNLKRIGQGVLDGMAGLTDDSALAAAGVGQAVGSIVAAPTAALATGGRVALGIGAMEGGGAFVGTANEIMKMSTDDLAKNSEHFRALVDQGLTPDRAKRALAWQAAQVSGAIQAPIAAATGKLVSKFEGNPLSVVPSREALANVGREFLEEGAQSASGAIAGNVGKSLADNRQDLLEGVGEQTGEGALLGSLAAGTMQTPSLAGGAVIRGGKSLMAGAAAVNDTVAARAEKIRNRNAKASPIADDKVAAAAEAAVQAAPAAVETMAAAVDASDAAPEVKAQVHQYVQDIASTVAYDPEFVNQEGITPVVAAALEGSTSRADAIQRLSSSIAASDNVQDQVAMAYALYMQVEPITALQENANEDNIRAAMGSPESVAALQQFDRVLANMDNTPKVKQAYDFVERKLLPKVVAQMEAAPVVEGVAATPEQVQAAVLVAQVAPEKMPAATVAAVLKQAESGEIALTNAQYQSLKVAQSVVEAAKAYDAQVEAAGHNRKIDIVSKQIKTDDSRTGAGEQSAVQHARGIASAMRAGNFDLARERLNDFGAFVDHMGRKVTALNEHFAAGNPNADGVPYMALMPNRSLREAKKPMYVNLLQEKSIELAQQVGFETQALTDIFNGLAGAFSELGVAHKVPVELNPALLADTPRNLREAYVRSQSAAKKQPAAKPVVEEAASKVDAAPTTDDTGARQPVREEVKQNEETQSTPEVREPAADPVPTVERAEAVAEEAPAVAAEPVSPIAAAFPGLIKMGVSKTNWLEKAFKLPAEAKSRLIGEENPIASVLGAFSSGSKLAQFTGKAMTRDFSGDLAKAFRDYTVDTAGGLVAQLEEQMAAKLAQKDSKGITVQQKVLDSKLTDPQRWTEGKAFNALAQDADGNLFYQPALVEAAGLAGAQWLLTADSMGTHVDAADVAAMTGLPMDQVDHLVDILDEGMSMREAIRSLGQKVADYWGVVPAGKDIAQGYTEGIPMAIGAELLRAMVAQGLVEQKVTHINSDGMVLPADTKSTDAYRTLYRFVPKGMDKDDVKREFSGAIDHAVLTDPPEQFFFDTAVPPVATSQLRNPSVKLTADQKKALEHDQATAYFVDQDMVNVYRALGTDGVLELFGHGNIDPETTNETHYQSQEGKNRSVVAGLDHMETMLAELEAVAGGRPITEVPVRFAYNFTRVNRMQMLGKHNPQSNKLIREMLLPTWSTLDLSKDGEQMDLFRLGLAQGLGIKVHNVSREVMREQLGKMLSDLAPSTEILRDVLAGGRLTPEQIQELKSNFKAAGADLTNVGFHALVDWARLQMADDKSAFRTGVYVEADGVTNGPINAMALMTSGLFTEGWVKNIGKGGMFFGTAEKTMNQHRSNDDSVDMYEASTHELTRNLATLRSELSSAPEVAEQLSQLESLMELFLKDLTFKDGALQMKRGIAKNPLTITIYGSGARGIAGKLVSNVMDEVYEKMSAMLQAQAKNPGLDSARAMFGDNADAEAKYDRFWAGMHALLTKKAVYSKKKGQWMLLDTESSLPATFDPKTFKLDGPSISALTDNMLNLFVGPMVQAINTTVGEGVMSSVAYLRDATQIQSLILEDAFARKVDEMMAEEAKKPEYRKGDFLSREQLDEALQAVLPLAPFVSLDGKQTYFIAGSQNSPVTNTSIAAALDGTFEIEASAPGPANAGVAGIPFMTIGSGDGMLMQDLSTMPGAPGDNLKIFDGVNFRLDHLMDNSRMANQAVYASWQRNPLAAVQKSFAVTLEKLDLVSMRPEGLKKLAEAVLGKKQAEAGFTVDQLEEEIRLLGDGLSAVADSAEARHRVLSRVAMSVDQMAAAGAPFHNQGSVVLDGSPKEIASQLNALLAEEQATMRKAKARVKPAKEAAAGQSALDAIGNAGRALKSGVRELSPTALNQVGKALAMSPEQAELYGEAMRGKHLAGWKVVFGTEEQLNAYAIEKGMPAGLNAGDRGVTLPGVKTILLASPTVETLVHEIVHAATYEKVLAAEMAPELNDAATNQAVQRIKALREQFLNGDFSSAAAAAGPVALRSFMDAKAAVLGALRNRELGADERQAIATNEFMAWTLANTYLVSTAKAVAASPLVRLAQAAVAALKKLVWGRAKAATAPGSDVASNLLFNTMVVMRGQMAVSDAVADTALAQNQAYGDDTRLDTINRGFAQALQRLEAIAPTAVNPKINQALKTAADASLVVAGQGFVMSAQQMTTFRNMVAAMASQAKLDPNSMAEADALYQHVLKNLEPEHFMADPDSRDPGAYYNAKRKYDAVVGNTREVKDALGRETLMPVFLALAVTSPEMREALAKLPLPKAAKGTDGTLNTMLRNAGEDAMFRLGRAVGGVKGNTLSDIADSLSLHAAEVAQERANFLSTAASAAGGVIDTVNDKMVEGLQALSDASLAAGEKLAQGNIVEKTGASILRGVAALTSEKNGKAVAEGIMGMANAANLWKPAFDLLNDLSGRTSSNAAVYDLIKLVRSTVQQTRQQFREEVPAIIRGKFSRDLTATEWADLHQGLGKTDIAALAQATSVEEARRLAADPKARAAAIKAAEAEVKSIDGAGAAKRIEKAKQLAAYMMGAKAGARLLRNASAIWDLAVANPKLMGNADGIAAIDKLVSLYALDSLPATNSTSLLVQQEAEGIDFAISYLMGQRVEEERKAAQYPMAKYNALKGELPSPAQAGVSLVVADDAEFASLAERSYTRVADFVGSDLDRGARSRGYYFAPVSAKAAFAQGIMQNVRMTAGGVDALNGFSQGMTGGRITDPQKVKDLAKWLDRDTGAGSLIPVYDELGKVVALERAVDPAQLALLNQEKNLASAIGQWRGRQVEEVQGTAFNEVLVDRLADMWERDLADGKKDQYVNLAGPVKDPVLRDAVNLLNKAQVAQIEARFGEGEFWVRKDMLDDAMGYRAASIGDAWTGNTRWSEATQKRVTDIATAVFGNDAYRYMVNSEQVLKNFVADAKTIIVVKSMIVPWANMISNVYQLISRGVPIGNIVRGVPKKMAEVKAYTDGRSEVIRLEADLLAARGNPSKELVLNNRIKAIKDGWTRLSIFPLVQAGEFAAISDAALGVEERMLSEGRLHSYVEALTDRLPESMKTAGKYALITKDTALFQGLQKAVDFGDFLAKAIIFDDLTQRKKMSAEDALARVTEEFVNYDRLPGRTRGYAESVGLLWFYNFKIRISKIALSTLRNNPLHALLAGTIPQPSDVGLPLEDNLFTAMAEGRLGNSIGPGMGMRAPTLNPFMALVS</sequence>
<evidence type="ECO:0000313" key="7">
    <source>
        <dbReference type="Proteomes" id="UP000030040"/>
    </source>
</evidence>
<feature type="domain" description="Bacteriophage N4 RNA polymerase helical" evidence="5">
    <location>
        <begin position="1547"/>
        <end position="1761"/>
    </location>
</feature>
<evidence type="ECO:0000313" key="6">
    <source>
        <dbReference type="EMBL" id="AIU44322.1"/>
    </source>
</evidence>
<feature type="compositionally biased region" description="Basic and acidic residues" evidence="1">
    <location>
        <begin position="876"/>
        <end position="885"/>
    </location>
</feature>
<dbReference type="Proteomes" id="UP000030040">
    <property type="component" value="Segment"/>
</dbReference>
<dbReference type="RefSeq" id="YP_009148431.1">
    <property type="nucleotide sequence ID" value="NC_027348.2"/>
</dbReference>
<dbReference type="InterPro" id="IPR053805">
    <property type="entry name" value="N4_RNAP_helical"/>
</dbReference>
<feature type="domain" description="Virion DNA-directed RNA polymerase" evidence="3">
    <location>
        <begin position="1844"/>
        <end position="1989"/>
    </location>
</feature>
<reference evidence="7" key="1">
    <citation type="submission" date="2014-10" db="EMBL/GenBank/DDBJ databases">
        <title>Draft genome sequence of lytic bacteriophage specific to a multidrug resistant bacterium Delftia tsuruhatensis ARB-1.</title>
        <authorList>
            <person name="Bhattacharjee A.S."/>
            <person name="Motlagh A.M."/>
            <person name="Goel R."/>
        </authorList>
    </citation>
    <scope>NUCLEOTIDE SEQUENCE [LARGE SCALE GENOMIC DNA]</scope>
</reference>
<dbReference type="KEGG" id="vg:24638753"/>
<evidence type="ECO:0000259" key="3">
    <source>
        <dbReference type="Pfam" id="PF21769"/>
    </source>
</evidence>
<dbReference type="Gene3D" id="1.20.140.110">
    <property type="match status" value="2"/>
</dbReference>
<feature type="domain" description="Virion DNA-directed RNA polymerase" evidence="4">
    <location>
        <begin position="1253"/>
        <end position="1371"/>
    </location>
</feature>
<name>A0A097PAM3_9CAUD</name>
<proteinExistence type="predicted"/>
<feature type="region of interest" description="Disordered" evidence="1">
    <location>
        <begin position="840"/>
        <end position="903"/>
    </location>
</feature>
<evidence type="ECO:0000256" key="1">
    <source>
        <dbReference type="SAM" id="MobiDB-lite"/>
    </source>
</evidence>
<dbReference type="InterPro" id="IPR049433">
    <property type="entry name" value="vRNAP_plug"/>
</dbReference>
<dbReference type="Pfam" id="PF21624">
    <property type="entry name" value="vRNAP_plug"/>
    <property type="match status" value="1"/>
</dbReference>
<evidence type="ECO:0000259" key="4">
    <source>
        <dbReference type="Pfam" id="PF21867"/>
    </source>
</evidence>